<reference evidence="3" key="1">
    <citation type="journal article" date="2023" name="Science">
        <title>Genome structures resolve the early diversification of teleost fishes.</title>
        <authorList>
            <person name="Parey E."/>
            <person name="Louis A."/>
            <person name="Montfort J."/>
            <person name="Bouchez O."/>
            <person name="Roques C."/>
            <person name="Iampietro C."/>
            <person name="Lluch J."/>
            <person name="Castinel A."/>
            <person name="Donnadieu C."/>
            <person name="Desvignes T."/>
            <person name="Floi Bucao C."/>
            <person name="Jouanno E."/>
            <person name="Wen M."/>
            <person name="Mejri S."/>
            <person name="Dirks R."/>
            <person name="Jansen H."/>
            <person name="Henkel C."/>
            <person name="Chen W.J."/>
            <person name="Zahm M."/>
            <person name="Cabau C."/>
            <person name="Klopp C."/>
            <person name="Thompson A.W."/>
            <person name="Robinson-Rechavi M."/>
            <person name="Braasch I."/>
            <person name="Lecointre G."/>
            <person name="Bobe J."/>
            <person name="Postlethwait J.H."/>
            <person name="Berthelot C."/>
            <person name="Roest Crollius H."/>
            <person name="Guiguen Y."/>
        </authorList>
    </citation>
    <scope>NUCLEOTIDE SEQUENCE</scope>
    <source>
        <strain evidence="3">Concon-B</strain>
    </source>
</reference>
<dbReference type="EMBL" id="JAFJMO010000009">
    <property type="protein sequence ID" value="KAJ8267817.1"/>
    <property type="molecule type" value="Genomic_DNA"/>
</dbReference>
<evidence type="ECO:0000313" key="3">
    <source>
        <dbReference type="EMBL" id="KAJ8267817.1"/>
    </source>
</evidence>
<keyword evidence="2" id="KW-0812">Transmembrane</keyword>
<gene>
    <name evidence="3" type="ORF">COCON_G00129890</name>
</gene>
<feature type="region of interest" description="Disordered" evidence="1">
    <location>
        <begin position="66"/>
        <end position="146"/>
    </location>
</feature>
<accession>A0A9Q1DDN0</accession>
<feature type="transmembrane region" description="Helical" evidence="2">
    <location>
        <begin position="34"/>
        <end position="55"/>
    </location>
</feature>
<evidence type="ECO:0000313" key="4">
    <source>
        <dbReference type="Proteomes" id="UP001152803"/>
    </source>
</evidence>
<comment type="caution">
    <text evidence="3">The sequence shown here is derived from an EMBL/GenBank/DDBJ whole genome shotgun (WGS) entry which is preliminary data.</text>
</comment>
<sequence>MHPKEIMYTQWVAVMYVKFSNRREAKLKKKKEGWGIQLAQTWLAYTSISVVILFARYQTIYFESKPKPSLRENVREQPESCEAKGRGSPATGKGSGGESPAFAERSRRGETVKGTGRSGGGLPEQAYPAGGGGAGPGPAEAAGSRH</sequence>
<dbReference type="AlphaFoldDB" id="A0A9Q1DDN0"/>
<evidence type="ECO:0000256" key="1">
    <source>
        <dbReference type="SAM" id="MobiDB-lite"/>
    </source>
</evidence>
<keyword evidence="2" id="KW-1133">Transmembrane helix</keyword>
<feature type="compositionally biased region" description="Basic and acidic residues" evidence="1">
    <location>
        <begin position="66"/>
        <end position="85"/>
    </location>
</feature>
<keyword evidence="4" id="KW-1185">Reference proteome</keyword>
<keyword evidence="2" id="KW-0472">Membrane</keyword>
<proteinExistence type="predicted"/>
<feature type="compositionally biased region" description="Low complexity" evidence="1">
    <location>
        <begin position="137"/>
        <end position="146"/>
    </location>
</feature>
<organism evidence="3 4">
    <name type="scientific">Conger conger</name>
    <name type="common">Conger eel</name>
    <name type="synonym">Muraena conger</name>
    <dbReference type="NCBI Taxonomy" id="82655"/>
    <lineage>
        <taxon>Eukaryota</taxon>
        <taxon>Metazoa</taxon>
        <taxon>Chordata</taxon>
        <taxon>Craniata</taxon>
        <taxon>Vertebrata</taxon>
        <taxon>Euteleostomi</taxon>
        <taxon>Actinopterygii</taxon>
        <taxon>Neopterygii</taxon>
        <taxon>Teleostei</taxon>
        <taxon>Anguilliformes</taxon>
        <taxon>Congridae</taxon>
        <taxon>Conger</taxon>
    </lineage>
</organism>
<dbReference type="Proteomes" id="UP001152803">
    <property type="component" value="Unassembled WGS sequence"/>
</dbReference>
<evidence type="ECO:0000256" key="2">
    <source>
        <dbReference type="SAM" id="Phobius"/>
    </source>
</evidence>
<name>A0A9Q1DDN0_CONCO</name>
<protein>
    <submittedName>
        <fullName evidence="3">Uncharacterized protein</fullName>
    </submittedName>
</protein>